<dbReference type="Pfam" id="PF13464">
    <property type="entry name" value="RodZ_C"/>
    <property type="match status" value="1"/>
</dbReference>
<proteinExistence type="predicted"/>
<comment type="caution">
    <text evidence="2">The sequence shown here is derived from an EMBL/GenBank/DDBJ whole genome shotgun (WGS) entry which is preliminary data.</text>
</comment>
<dbReference type="InterPro" id="IPR010982">
    <property type="entry name" value="Lambda_DNA-bd_dom_sf"/>
</dbReference>
<evidence type="ECO:0000259" key="1">
    <source>
        <dbReference type="Pfam" id="PF13464"/>
    </source>
</evidence>
<reference evidence="2" key="1">
    <citation type="journal article" date="2020" name="mSystems">
        <title>Genome- and Community-Level Interaction Insights into Carbon Utilization and Element Cycling Functions of Hydrothermarchaeota in Hydrothermal Sediment.</title>
        <authorList>
            <person name="Zhou Z."/>
            <person name="Liu Y."/>
            <person name="Xu W."/>
            <person name="Pan J."/>
            <person name="Luo Z.H."/>
            <person name="Li M."/>
        </authorList>
    </citation>
    <scope>NUCLEOTIDE SEQUENCE [LARGE SCALE GENOMIC DNA]</scope>
    <source>
        <strain evidence="2">HyVt-538</strain>
    </source>
</reference>
<dbReference type="GO" id="GO:0003677">
    <property type="term" value="F:DNA binding"/>
    <property type="evidence" value="ECO:0007669"/>
    <property type="project" value="InterPro"/>
</dbReference>
<feature type="domain" description="Cytoskeleton protein RodZ-like C-terminal" evidence="1">
    <location>
        <begin position="124"/>
        <end position="193"/>
    </location>
</feature>
<dbReference type="InterPro" id="IPR050400">
    <property type="entry name" value="Bact_Cytoskel_RodZ"/>
</dbReference>
<dbReference type="InterPro" id="IPR025194">
    <property type="entry name" value="RodZ-like_C"/>
</dbReference>
<organism evidence="2">
    <name type="scientific">Hellea balneolensis</name>
    <dbReference type="NCBI Taxonomy" id="287478"/>
    <lineage>
        <taxon>Bacteria</taxon>
        <taxon>Pseudomonadati</taxon>
        <taxon>Pseudomonadota</taxon>
        <taxon>Alphaproteobacteria</taxon>
        <taxon>Maricaulales</taxon>
        <taxon>Robiginitomaculaceae</taxon>
        <taxon>Hellea</taxon>
    </lineage>
</organism>
<dbReference type="Proteomes" id="UP000885806">
    <property type="component" value="Unassembled WGS sequence"/>
</dbReference>
<evidence type="ECO:0000313" key="2">
    <source>
        <dbReference type="EMBL" id="HHI88818.1"/>
    </source>
</evidence>
<dbReference type="AlphaFoldDB" id="A0A7V5NXB1"/>
<name>A0A7V5NXB1_9PROT</name>
<accession>A0A7V5NXB1</accession>
<gene>
    <name evidence="2" type="ORF">ENK01_02595</name>
</gene>
<dbReference type="Pfam" id="PF13413">
    <property type="entry name" value="HTH_25"/>
    <property type="match status" value="1"/>
</dbReference>
<feature type="non-terminal residue" evidence="2">
    <location>
        <position position="1"/>
    </location>
</feature>
<sequence length="201" mass="21770">AIERLDKEPLPSMGYALGYVRSYARFLGLDENDAIRRFKRDIDMPQNFGISGNPRYVPKRRVGLPRGSMAIGGVLASALVVFSWYGMRPDAVSATPVIQTVEKVEVVAPAPVTKISSHADTISLKAIGPSWVEVVDKDGQVLISRIMVPGEVFETDRQARPVLSLRDAGSIEVYVGGNRIGPIGQKGVNAQNINLVEAVAQ</sequence>
<dbReference type="PANTHER" id="PTHR34475">
    <property type="match status" value="1"/>
</dbReference>
<dbReference type="EMBL" id="DROP01000174">
    <property type="protein sequence ID" value="HHI88818.1"/>
    <property type="molecule type" value="Genomic_DNA"/>
</dbReference>
<protein>
    <submittedName>
        <fullName evidence="2">Helix-turn-helix domain-containing protein</fullName>
    </submittedName>
</protein>
<dbReference type="Gene3D" id="1.10.260.40">
    <property type="entry name" value="lambda repressor-like DNA-binding domains"/>
    <property type="match status" value="1"/>
</dbReference>
<dbReference type="PANTHER" id="PTHR34475:SF1">
    <property type="entry name" value="CYTOSKELETON PROTEIN RODZ"/>
    <property type="match status" value="1"/>
</dbReference>